<dbReference type="PANTHER" id="PTHR30514:SF10">
    <property type="entry name" value="MURR_RPIR FAMILY TRANSCRIPTIONAL REGULATOR"/>
    <property type="match status" value="1"/>
</dbReference>
<dbReference type="Proteomes" id="UP000004191">
    <property type="component" value="Unassembled WGS sequence"/>
</dbReference>
<dbReference type="Gene3D" id="1.10.10.10">
    <property type="entry name" value="Winged helix-like DNA-binding domain superfamily/Winged helix DNA-binding domain"/>
    <property type="match status" value="1"/>
</dbReference>
<dbReference type="InterPro" id="IPR009057">
    <property type="entry name" value="Homeodomain-like_sf"/>
</dbReference>
<dbReference type="GO" id="GO:0003677">
    <property type="term" value="F:DNA binding"/>
    <property type="evidence" value="ECO:0007669"/>
    <property type="project" value="InterPro"/>
</dbReference>
<dbReference type="STRING" id="883114.HMPREF9709_00639"/>
<keyword evidence="3" id="KW-1185">Reference proteome</keyword>
<accession>H3NMS8</accession>
<evidence type="ECO:0000313" key="2">
    <source>
        <dbReference type="EMBL" id="EHR34669.1"/>
    </source>
</evidence>
<dbReference type="GeneID" id="96998643"/>
<dbReference type="InterPro" id="IPR036388">
    <property type="entry name" value="WH-like_DNA-bd_sf"/>
</dbReference>
<feature type="domain" description="HTH rpiR-type" evidence="1">
    <location>
        <begin position="14"/>
        <end position="90"/>
    </location>
</feature>
<proteinExistence type="predicted"/>
<protein>
    <recommendedName>
        <fullName evidence="1">HTH rpiR-type domain-containing protein</fullName>
    </recommendedName>
</protein>
<organism evidence="2 3">
    <name type="scientific">Helcococcus kunzii ATCC 51366</name>
    <dbReference type="NCBI Taxonomy" id="883114"/>
    <lineage>
        <taxon>Bacteria</taxon>
        <taxon>Bacillati</taxon>
        <taxon>Bacillota</taxon>
        <taxon>Tissierellia</taxon>
        <taxon>Tissierellales</taxon>
        <taxon>Peptoniphilaceae</taxon>
        <taxon>Helcococcus</taxon>
    </lineage>
</organism>
<dbReference type="InterPro" id="IPR047640">
    <property type="entry name" value="RpiR-like"/>
</dbReference>
<dbReference type="Pfam" id="PF01418">
    <property type="entry name" value="HTH_6"/>
    <property type="match status" value="1"/>
</dbReference>
<gene>
    <name evidence="2" type="ORF">HMPREF9709_00639</name>
</gene>
<dbReference type="InterPro" id="IPR000281">
    <property type="entry name" value="HTH_RpiR"/>
</dbReference>
<comment type="caution">
    <text evidence="2">The sequence shown here is derived from an EMBL/GenBank/DDBJ whole genome shotgun (WGS) entry which is preliminary data.</text>
</comment>
<dbReference type="OrthoDB" id="63027at2"/>
<evidence type="ECO:0000259" key="1">
    <source>
        <dbReference type="PROSITE" id="PS51071"/>
    </source>
</evidence>
<dbReference type="SUPFAM" id="SSF53697">
    <property type="entry name" value="SIS domain"/>
    <property type="match status" value="1"/>
</dbReference>
<dbReference type="SUPFAM" id="SSF46689">
    <property type="entry name" value="Homeodomain-like"/>
    <property type="match status" value="1"/>
</dbReference>
<name>H3NMS8_9FIRM</name>
<evidence type="ECO:0000313" key="3">
    <source>
        <dbReference type="Proteomes" id="UP000004191"/>
    </source>
</evidence>
<dbReference type="GO" id="GO:1901135">
    <property type="term" value="P:carbohydrate derivative metabolic process"/>
    <property type="evidence" value="ECO:0007669"/>
    <property type="project" value="InterPro"/>
</dbReference>
<dbReference type="HOGENOM" id="CLU_055769_6_0_9"/>
<dbReference type="GO" id="GO:0097367">
    <property type="term" value="F:carbohydrate derivative binding"/>
    <property type="evidence" value="ECO:0007669"/>
    <property type="project" value="InterPro"/>
</dbReference>
<dbReference type="PANTHER" id="PTHR30514">
    <property type="entry name" value="GLUCOKINASE"/>
    <property type="match status" value="1"/>
</dbReference>
<dbReference type="RefSeq" id="WP_005397908.1">
    <property type="nucleotide sequence ID" value="NZ_JH601088.1"/>
</dbReference>
<dbReference type="AlphaFoldDB" id="H3NMS8"/>
<dbReference type="PROSITE" id="PS51071">
    <property type="entry name" value="HTH_RPIR"/>
    <property type="match status" value="1"/>
</dbReference>
<dbReference type="EMBL" id="AGEI01000019">
    <property type="protein sequence ID" value="EHR34669.1"/>
    <property type="molecule type" value="Genomic_DNA"/>
</dbReference>
<reference evidence="2 3" key="1">
    <citation type="submission" date="2012-01" db="EMBL/GenBank/DDBJ databases">
        <title>The Genome Sequence of Helcococcus kunzii ATCC 51366.</title>
        <authorList>
            <consortium name="The Broad Institute Genome Sequencing Platform"/>
            <person name="Earl A."/>
            <person name="Ward D."/>
            <person name="Feldgarden M."/>
            <person name="Gevers D."/>
            <person name="Huys G."/>
            <person name="Young S.K."/>
            <person name="Zeng Q."/>
            <person name="Gargeya S."/>
            <person name="Fitzgerald M."/>
            <person name="Haas B."/>
            <person name="Abouelleil A."/>
            <person name="Alvarado L."/>
            <person name="Arachchi H.M."/>
            <person name="Berlin A."/>
            <person name="Chapman S.B."/>
            <person name="Gearin G."/>
            <person name="Goldberg J."/>
            <person name="Griggs A."/>
            <person name="Gujja S."/>
            <person name="Hansen M."/>
            <person name="Heiman D."/>
            <person name="Howarth C."/>
            <person name="Larimer J."/>
            <person name="Lui A."/>
            <person name="MacDonald P.J.P."/>
            <person name="McCowen C."/>
            <person name="Montmayeur A."/>
            <person name="Murphy C."/>
            <person name="Neiman D."/>
            <person name="Pearson M."/>
            <person name="Priest M."/>
            <person name="Roberts A."/>
            <person name="Saif S."/>
            <person name="Shea T."/>
            <person name="Sisk P."/>
            <person name="Stolte C."/>
            <person name="Sykes S."/>
            <person name="Wortman J."/>
            <person name="Nusbaum C."/>
            <person name="Birren B."/>
        </authorList>
    </citation>
    <scope>NUCLEOTIDE SEQUENCE [LARGE SCALE GENOMIC DNA]</scope>
    <source>
        <strain evidence="2 3">ATCC 51366</strain>
    </source>
</reference>
<dbReference type="GO" id="GO:0003700">
    <property type="term" value="F:DNA-binding transcription factor activity"/>
    <property type="evidence" value="ECO:0007669"/>
    <property type="project" value="InterPro"/>
</dbReference>
<sequence length="286" mass="33788">MNVDGLQHIESLQTLSRLCNLINDSNYYSSNYRIAKYLLENLYNIQNTSIYDIAEAAYTSRSTVRRFCISLGYDNFSDLKEIFEKDYSGKFIVNDKNIIKSDDQLEYLEEVYKRRIDDIFQVLNKIFNVEVLHVIEDIVEILRKSKNVVLMSSGLQLDKLKEFQTSMARLGKVIHLIKYNKNNDELLCNLTDDDSIFIISWSGKVNHLIKDELTNKKATKYLITLNNEINDDIYNRIFKIDDKYFQGIKDEEMFKDGLNYHTYICLHYVSIFFAKSIQELYIRKDK</sequence>
<dbReference type="InterPro" id="IPR046348">
    <property type="entry name" value="SIS_dom_sf"/>
</dbReference>
<dbReference type="eggNOG" id="COG1737">
    <property type="taxonomic scope" value="Bacteria"/>
</dbReference>